<comment type="caution">
    <text evidence="5">The sequence shown here is derived from an EMBL/GenBank/DDBJ whole genome shotgun (WGS) entry which is preliminary data.</text>
</comment>
<feature type="domain" description="SWIM-type" evidence="4">
    <location>
        <begin position="116"/>
        <end position="155"/>
    </location>
</feature>
<comment type="cofactor">
    <cofactor evidence="1">
        <name>a divalent metal cation</name>
        <dbReference type="ChEBI" id="CHEBI:60240"/>
    </cofactor>
</comment>
<dbReference type="PROSITE" id="PS50966">
    <property type="entry name" value="ZF_SWIM"/>
    <property type="match status" value="1"/>
</dbReference>
<dbReference type="Pfam" id="PF13359">
    <property type="entry name" value="DDE_Tnp_4"/>
    <property type="match status" value="1"/>
</dbReference>
<reference evidence="5" key="1">
    <citation type="submission" date="2018-11" db="EMBL/GenBank/DDBJ databases">
        <authorList>
            <person name="Alioto T."/>
            <person name="Alioto T."/>
        </authorList>
    </citation>
    <scope>NUCLEOTIDE SEQUENCE</scope>
</reference>
<keyword evidence="6" id="KW-1185">Reference proteome</keyword>
<sequence length="198" mass="22761">MIVDRGFRDALDLLQEMGIQTKMPAFNKKGESQLPVEDSNVTRLVTKIRWVVESVNGRIKSWKYLDRVLPNSQIPFVSDYVNIACAIMNKYWPELNTGDSEQDEQLAQDIISSKCYRVWVKYDDISVVGWYCQCKAGSRVVGTCSHVTALIWYLGIGKYTDNIFENCRDWSKYLLDARNLPDPVTVDESDNEEANDEE</sequence>
<name>A0A8B6H1T4_MYTGA</name>
<accession>A0A8B6H1T4</accession>
<proteinExistence type="predicted"/>
<dbReference type="Proteomes" id="UP000596742">
    <property type="component" value="Unassembled WGS sequence"/>
</dbReference>
<keyword evidence="3" id="KW-0863">Zinc-finger</keyword>
<keyword evidence="3" id="KW-0862">Zinc</keyword>
<dbReference type="OrthoDB" id="10049726at2759"/>
<evidence type="ECO:0000256" key="2">
    <source>
        <dbReference type="ARBA" id="ARBA00022723"/>
    </source>
</evidence>
<dbReference type="GO" id="GO:0008270">
    <property type="term" value="F:zinc ion binding"/>
    <property type="evidence" value="ECO:0007669"/>
    <property type="project" value="UniProtKB-KW"/>
</dbReference>
<evidence type="ECO:0000313" key="5">
    <source>
        <dbReference type="EMBL" id="VDI73179.1"/>
    </source>
</evidence>
<evidence type="ECO:0000313" key="6">
    <source>
        <dbReference type="Proteomes" id="UP000596742"/>
    </source>
</evidence>
<protein>
    <recommendedName>
        <fullName evidence="4">SWIM-type domain-containing protein</fullName>
    </recommendedName>
</protein>
<keyword evidence="2" id="KW-0479">Metal-binding</keyword>
<gene>
    <name evidence="5" type="ORF">MGAL_10B029712</name>
</gene>
<dbReference type="InterPro" id="IPR007527">
    <property type="entry name" value="Znf_SWIM"/>
</dbReference>
<dbReference type="InterPro" id="IPR027806">
    <property type="entry name" value="HARBI1_dom"/>
</dbReference>
<evidence type="ECO:0000259" key="4">
    <source>
        <dbReference type="PROSITE" id="PS50966"/>
    </source>
</evidence>
<evidence type="ECO:0000256" key="1">
    <source>
        <dbReference type="ARBA" id="ARBA00001968"/>
    </source>
</evidence>
<dbReference type="EMBL" id="UYJE01009401">
    <property type="protein sequence ID" value="VDI73179.1"/>
    <property type="molecule type" value="Genomic_DNA"/>
</dbReference>
<evidence type="ECO:0000256" key="3">
    <source>
        <dbReference type="PROSITE-ProRule" id="PRU00325"/>
    </source>
</evidence>
<dbReference type="AlphaFoldDB" id="A0A8B6H1T4"/>
<organism evidence="5 6">
    <name type="scientific">Mytilus galloprovincialis</name>
    <name type="common">Mediterranean mussel</name>
    <dbReference type="NCBI Taxonomy" id="29158"/>
    <lineage>
        <taxon>Eukaryota</taxon>
        <taxon>Metazoa</taxon>
        <taxon>Spiralia</taxon>
        <taxon>Lophotrochozoa</taxon>
        <taxon>Mollusca</taxon>
        <taxon>Bivalvia</taxon>
        <taxon>Autobranchia</taxon>
        <taxon>Pteriomorphia</taxon>
        <taxon>Mytilida</taxon>
        <taxon>Mytiloidea</taxon>
        <taxon>Mytilidae</taxon>
        <taxon>Mytilinae</taxon>
        <taxon>Mytilus</taxon>
    </lineage>
</organism>